<dbReference type="Proteomes" id="UP000228380">
    <property type="component" value="Chromosome 14"/>
</dbReference>
<dbReference type="SUPFAM" id="SSF103473">
    <property type="entry name" value="MFS general substrate transporter"/>
    <property type="match status" value="1"/>
</dbReference>
<dbReference type="InterPro" id="IPR018456">
    <property type="entry name" value="PTR2_symporter_CS"/>
</dbReference>
<evidence type="ECO:0000313" key="8">
    <source>
        <dbReference type="RefSeq" id="XP_008781530.2"/>
    </source>
</evidence>
<proteinExistence type="inferred from homology"/>
<dbReference type="PANTHER" id="PTHR11654">
    <property type="entry name" value="OLIGOPEPTIDE TRANSPORTER-RELATED"/>
    <property type="match status" value="1"/>
</dbReference>
<evidence type="ECO:0000256" key="3">
    <source>
        <dbReference type="ARBA" id="ARBA00022692"/>
    </source>
</evidence>
<evidence type="ECO:0000256" key="6">
    <source>
        <dbReference type="SAM" id="Phobius"/>
    </source>
</evidence>
<feature type="transmembrane region" description="Helical" evidence="6">
    <location>
        <begin position="405"/>
        <end position="427"/>
    </location>
</feature>
<evidence type="ECO:0000256" key="4">
    <source>
        <dbReference type="ARBA" id="ARBA00022989"/>
    </source>
</evidence>
<dbReference type="KEGG" id="pda:103701295"/>
<evidence type="ECO:0000256" key="2">
    <source>
        <dbReference type="ARBA" id="ARBA00005982"/>
    </source>
</evidence>
<comment type="subcellular location">
    <subcellularLocation>
        <location evidence="1">Membrane</location>
        <topology evidence="1">Multi-pass membrane protein</topology>
    </subcellularLocation>
</comment>
<feature type="transmembrane region" description="Helical" evidence="6">
    <location>
        <begin position="359"/>
        <end position="384"/>
    </location>
</feature>
<dbReference type="Gene3D" id="1.20.1250.20">
    <property type="entry name" value="MFS general substrate transporter like domains"/>
    <property type="match status" value="1"/>
</dbReference>
<accession>A0A8B7BMF8</accession>
<name>A0A8B7BMF8_PHODC</name>
<dbReference type="PROSITE" id="PS01022">
    <property type="entry name" value="PTR2_1"/>
    <property type="match status" value="1"/>
</dbReference>
<feature type="transmembrane region" description="Helical" evidence="6">
    <location>
        <begin position="206"/>
        <end position="229"/>
    </location>
</feature>
<dbReference type="RefSeq" id="XP_008781530.2">
    <property type="nucleotide sequence ID" value="XM_008783308.4"/>
</dbReference>
<dbReference type="InterPro" id="IPR036259">
    <property type="entry name" value="MFS_trans_sf"/>
</dbReference>
<feature type="transmembrane region" description="Helical" evidence="6">
    <location>
        <begin position="529"/>
        <end position="549"/>
    </location>
</feature>
<reference evidence="7" key="1">
    <citation type="journal article" date="2019" name="Nat. Commun.">
        <title>Genome-wide association mapping of date palm fruit traits.</title>
        <authorList>
            <person name="Hazzouri K.M."/>
            <person name="Gros-Balthazard M."/>
            <person name="Flowers J.M."/>
            <person name="Copetti D."/>
            <person name="Lemansour A."/>
            <person name="Lebrun M."/>
            <person name="Masmoudi K."/>
            <person name="Ferrand S."/>
            <person name="Dhar M.I."/>
            <person name="Fresquez Z.A."/>
            <person name="Rosas U."/>
            <person name="Zhang J."/>
            <person name="Talag J."/>
            <person name="Lee S."/>
            <person name="Kudrna D."/>
            <person name="Powell R.F."/>
            <person name="Leitch I.J."/>
            <person name="Krueger R.R."/>
            <person name="Wing R.A."/>
            <person name="Amiri K.M.A."/>
            <person name="Purugganan M.D."/>
        </authorList>
    </citation>
    <scope>NUCLEOTIDE SEQUENCE [LARGE SCALE GENOMIC DNA]</scope>
    <source>
        <strain evidence="7">cv. Khalas</strain>
    </source>
</reference>
<evidence type="ECO:0000313" key="7">
    <source>
        <dbReference type="Proteomes" id="UP000228380"/>
    </source>
</evidence>
<feature type="transmembrane region" description="Helical" evidence="6">
    <location>
        <begin position="136"/>
        <end position="153"/>
    </location>
</feature>
<keyword evidence="7" id="KW-1185">Reference proteome</keyword>
<reference evidence="8" key="2">
    <citation type="submission" date="2025-08" db="UniProtKB">
        <authorList>
            <consortium name="RefSeq"/>
        </authorList>
    </citation>
    <scope>IDENTIFICATION</scope>
    <source>
        <tissue evidence="8">Young leaves</tissue>
    </source>
</reference>
<keyword evidence="3 6" id="KW-0812">Transmembrane</keyword>
<evidence type="ECO:0000256" key="1">
    <source>
        <dbReference type="ARBA" id="ARBA00004141"/>
    </source>
</evidence>
<feature type="transmembrane region" description="Helical" evidence="6">
    <location>
        <begin position="447"/>
        <end position="473"/>
    </location>
</feature>
<protein>
    <submittedName>
        <fullName evidence="8">Protein NRT1/ PTR FAMILY 5.10-like isoform X1</fullName>
    </submittedName>
</protein>
<keyword evidence="5 6" id="KW-0472">Membrane</keyword>
<feature type="transmembrane region" description="Helical" evidence="6">
    <location>
        <begin position="485"/>
        <end position="509"/>
    </location>
</feature>
<feature type="transmembrane region" description="Helical" evidence="6">
    <location>
        <begin position="181"/>
        <end position="200"/>
    </location>
</feature>
<evidence type="ECO:0000256" key="5">
    <source>
        <dbReference type="ARBA" id="ARBA00023136"/>
    </source>
</evidence>
<comment type="similarity">
    <text evidence="2">Belongs to the major facilitator superfamily. Proton-dependent oligopeptide transporter (POT/PTR) (TC 2.A.17) family.</text>
</comment>
<dbReference type="GeneID" id="103701295"/>
<sequence length="557" mass="61044">MGGVVDSKGCPISPSATTGGWTAAFFIIGVEVAERFTYSGISSNLISYLTGPLRQSTAAGAANANAWTGTASLLPILGAVVADSWLGRYRTVLVSSLLYVLGLALLTLSAALFSLASSDCTLSKGEISACPPPSPFHVIFFFFSLYLVALGQGGHKPCVEAFGADQFDIRDPSKSKARSSFFNWWYVGVALGSVAAYMVLNYIQDYVSWAVAFGLQCTAMALALVVFMLGNKTYRHLVLEDKSPFARIAKVCFEFLRNRKTPTSTFDESGETLLLHEETQFESLDHKEEVISVNCHVSSPSKQVHSISNNSLTEEEVKGLVQLLPIWLACLIYGTVFAQTQTLFTKQGNTMERDVGFGYQIPAASLQLCSSIMVVVFVPIYDLVLVPIGRKFSGNPSGITMLQRIGIGMVFSTASMVSAGLVEVKRLKTARDFGLVDMPNLPVPMSVWWLVPQYVIFGISEAFTLIGMQEFFYDQMPCVLRSVGLALYLSICGVGSFLSSFLISMIDSFTLERGESWFANNINRAHLDYFFWLLAGLNFAGCLAFLHFARSYIYKKF</sequence>
<dbReference type="FunFam" id="1.20.1250.20:FF:000410">
    <property type="entry name" value="POT family protein"/>
    <property type="match status" value="1"/>
</dbReference>
<feature type="transmembrane region" description="Helical" evidence="6">
    <location>
        <begin position="97"/>
        <end position="116"/>
    </location>
</feature>
<dbReference type="GO" id="GO:0016020">
    <property type="term" value="C:membrane"/>
    <property type="evidence" value="ECO:0007669"/>
    <property type="project" value="UniProtKB-SubCell"/>
</dbReference>
<dbReference type="Pfam" id="PF00854">
    <property type="entry name" value="PTR2"/>
    <property type="match status" value="1"/>
</dbReference>
<dbReference type="GO" id="GO:0006857">
    <property type="term" value="P:oligopeptide transport"/>
    <property type="evidence" value="ECO:0007669"/>
    <property type="project" value="InterPro"/>
</dbReference>
<gene>
    <name evidence="8" type="primary">LOC103701295</name>
</gene>
<organism evidence="7 8">
    <name type="scientific">Phoenix dactylifera</name>
    <name type="common">Date palm</name>
    <dbReference type="NCBI Taxonomy" id="42345"/>
    <lineage>
        <taxon>Eukaryota</taxon>
        <taxon>Viridiplantae</taxon>
        <taxon>Streptophyta</taxon>
        <taxon>Embryophyta</taxon>
        <taxon>Tracheophyta</taxon>
        <taxon>Spermatophyta</taxon>
        <taxon>Magnoliopsida</taxon>
        <taxon>Liliopsida</taxon>
        <taxon>Arecaceae</taxon>
        <taxon>Coryphoideae</taxon>
        <taxon>Phoeniceae</taxon>
        <taxon>Phoenix</taxon>
    </lineage>
</organism>
<dbReference type="GO" id="GO:0022857">
    <property type="term" value="F:transmembrane transporter activity"/>
    <property type="evidence" value="ECO:0007669"/>
    <property type="project" value="InterPro"/>
</dbReference>
<keyword evidence="4 6" id="KW-1133">Transmembrane helix</keyword>
<dbReference type="OrthoDB" id="8904098at2759"/>
<dbReference type="AlphaFoldDB" id="A0A8B7BMF8"/>
<dbReference type="InterPro" id="IPR000109">
    <property type="entry name" value="POT_fam"/>
</dbReference>